<sequence length="101" mass="11832">MIELNDKEEWELMQCKDWERRKWKKRRVCAIRDFPPGCGPANHINSNQTRNEEPEEEEPGEEESGGEKLDDTNNKDLERMKIAELEGTSNRIMKIRGNIGC</sequence>
<dbReference type="EMBL" id="CM042026">
    <property type="protein sequence ID" value="KAI3804472.1"/>
    <property type="molecule type" value="Genomic_DNA"/>
</dbReference>
<gene>
    <name evidence="1" type="ORF">L1987_26038</name>
</gene>
<dbReference type="Proteomes" id="UP001056120">
    <property type="component" value="Linkage Group LG09"/>
</dbReference>
<evidence type="ECO:0000313" key="2">
    <source>
        <dbReference type="Proteomes" id="UP001056120"/>
    </source>
</evidence>
<reference evidence="1 2" key="2">
    <citation type="journal article" date="2022" name="Mol. Ecol. Resour.">
        <title>The genomes of chicory, endive, great burdock and yacon provide insights into Asteraceae paleo-polyploidization history and plant inulin production.</title>
        <authorList>
            <person name="Fan W."/>
            <person name="Wang S."/>
            <person name="Wang H."/>
            <person name="Wang A."/>
            <person name="Jiang F."/>
            <person name="Liu H."/>
            <person name="Zhao H."/>
            <person name="Xu D."/>
            <person name="Zhang Y."/>
        </authorList>
    </citation>
    <scope>NUCLEOTIDE SEQUENCE [LARGE SCALE GENOMIC DNA]</scope>
    <source>
        <strain evidence="2">cv. Yunnan</strain>
        <tissue evidence="1">Leaves</tissue>
    </source>
</reference>
<protein>
    <submittedName>
        <fullName evidence="1">Uncharacterized protein</fullName>
    </submittedName>
</protein>
<accession>A0ACB9I8R7</accession>
<evidence type="ECO:0000313" key="1">
    <source>
        <dbReference type="EMBL" id="KAI3804472.1"/>
    </source>
</evidence>
<comment type="caution">
    <text evidence="1">The sequence shown here is derived from an EMBL/GenBank/DDBJ whole genome shotgun (WGS) entry which is preliminary data.</text>
</comment>
<proteinExistence type="predicted"/>
<organism evidence="1 2">
    <name type="scientific">Smallanthus sonchifolius</name>
    <dbReference type="NCBI Taxonomy" id="185202"/>
    <lineage>
        <taxon>Eukaryota</taxon>
        <taxon>Viridiplantae</taxon>
        <taxon>Streptophyta</taxon>
        <taxon>Embryophyta</taxon>
        <taxon>Tracheophyta</taxon>
        <taxon>Spermatophyta</taxon>
        <taxon>Magnoliopsida</taxon>
        <taxon>eudicotyledons</taxon>
        <taxon>Gunneridae</taxon>
        <taxon>Pentapetalae</taxon>
        <taxon>asterids</taxon>
        <taxon>campanulids</taxon>
        <taxon>Asterales</taxon>
        <taxon>Asteraceae</taxon>
        <taxon>Asteroideae</taxon>
        <taxon>Heliantheae alliance</taxon>
        <taxon>Millerieae</taxon>
        <taxon>Smallanthus</taxon>
    </lineage>
</organism>
<reference evidence="2" key="1">
    <citation type="journal article" date="2022" name="Mol. Ecol. Resour.">
        <title>The genomes of chicory, endive, great burdock and yacon provide insights into Asteraceae palaeo-polyploidization history and plant inulin production.</title>
        <authorList>
            <person name="Fan W."/>
            <person name="Wang S."/>
            <person name="Wang H."/>
            <person name="Wang A."/>
            <person name="Jiang F."/>
            <person name="Liu H."/>
            <person name="Zhao H."/>
            <person name="Xu D."/>
            <person name="Zhang Y."/>
        </authorList>
    </citation>
    <scope>NUCLEOTIDE SEQUENCE [LARGE SCALE GENOMIC DNA]</scope>
    <source>
        <strain evidence="2">cv. Yunnan</strain>
    </source>
</reference>
<keyword evidence="2" id="KW-1185">Reference proteome</keyword>
<name>A0ACB9I8R7_9ASTR</name>